<dbReference type="KEGG" id="vg:14297413"/>
<dbReference type="Proteomes" id="UP000003802">
    <property type="component" value="Segment"/>
</dbReference>
<feature type="transmembrane region" description="Helical" evidence="1">
    <location>
        <begin position="54"/>
        <end position="75"/>
    </location>
</feature>
<dbReference type="EMBL" id="JX316028">
    <property type="protein sequence ID" value="AFQ96797.1"/>
    <property type="molecule type" value="Genomic_DNA"/>
</dbReference>
<sequence>MTDAEINFTTPLTFKRITLAIIAVVVVLLSPFVVTDVTTYLTGSESLGELIGGLWGVLLVATFYFGWDTLLLNHLRTKFTK</sequence>
<protein>
    <submittedName>
        <fullName evidence="2">Uncharacterized protein</fullName>
    </submittedName>
</protein>
<feature type="transmembrane region" description="Helical" evidence="1">
    <location>
        <begin position="17"/>
        <end position="34"/>
    </location>
</feature>
<evidence type="ECO:0000313" key="3">
    <source>
        <dbReference type="Proteomes" id="UP000003802"/>
    </source>
</evidence>
<accession>J7KJS3</accession>
<keyword evidence="1" id="KW-1133">Transmembrane helix</keyword>
<keyword evidence="3" id="KW-1185">Reference proteome</keyword>
<evidence type="ECO:0000256" key="1">
    <source>
        <dbReference type="SAM" id="Phobius"/>
    </source>
</evidence>
<proteinExistence type="predicted"/>
<name>J7KJS3_9CAUD</name>
<organism evidence="2 3">
    <name type="scientific">Erwinia phage phiEaH2</name>
    <dbReference type="NCBI Taxonomy" id="1029988"/>
    <lineage>
        <taxon>Viruses</taxon>
        <taxon>Duplodnaviria</taxon>
        <taxon>Heunggongvirae</taxon>
        <taxon>Uroviricota</taxon>
        <taxon>Caudoviricetes</taxon>
        <taxon>Chimalliviridae</taxon>
        <taxon>Erskinevirus</taxon>
        <taxon>Erskinevirus EaH2</taxon>
    </lineage>
</organism>
<keyword evidence="1" id="KW-0472">Membrane</keyword>
<evidence type="ECO:0000313" key="2">
    <source>
        <dbReference type="EMBL" id="AFQ96797.1"/>
    </source>
</evidence>
<keyword evidence="1" id="KW-0812">Transmembrane</keyword>
<dbReference type="GeneID" id="14297413"/>
<dbReference type="RefSeq" id="YP_007237902.1">
    <property type="nucleotide sequence ID" value="NC_019929.1"/>
</dbReference>
<reference evidence="2 3" key="1">
    <citation type="journal article" date="2012" name="J. Virol.">
        <title>Complete Genomic Sequence of Erwinia amylovora Phage PhiEaH2.</title>
        <authorList>
            <person name="Domotor D."/>
            <person name="Becsagh P."/>
            <person name="Rakhely G."/>
            <person name="Schneider G."/>
            <person name="Kovacs T."/>
        </authorList>
    </citation>
    <scope>NUCLEOTIDE SEQUENCE [LARGE SCALE GENOMIC DNA]</scope>
</reference>